<gene>
    <name evidence="2" type="ORF">ACFPM8_20540</name>
</gene>
<protein>
    <submittedName>
        <fullName evidence="2">RidA family protein</fullName>
        <ecNumber evidence="2">3.5.-.-</ecNumber>
    </submittedName>
</protein>
<evidence type="ECO:0000313" key="2">
    <source>
        <dbReference type="EMBL" id="MFC5476360.1"/>
    </source>
</evidence>
<accession>A0ABW0ME81</accession>
<proteinExistence type="predicted"/>
<dbReference type="PANTHER" id="PTHR11803">
    <property type="entry name" value="2-IMINOBUTANOATE/2-IMINOPROPANOATE DEAMINASE RIDA"/>
    <property type="match status" value="1"/>
</dbReference>
<dbReference type="CDD" id="cd00448">
    <property type="entry name" value="YjgF_YER057c_UK114_family"/>
    <property type="match status" value="1"/>
</dbReference>
<reference evidence="3" key="1">
    <citation type="journal article" date="2019" name="Int. J. Syst. Evol. Microbiol.">
        <title>The Global Catalogue of Microorganisms (GCM) 10K type strain sequencing project: providing services to taxonomists for standard genome sequencing and annotation.</title>
        <authorList>
            <consortium name="The Broad Institute Genomics Platform"/>
            <consortium name="The Broad Institute Genome Sequencing Center for Infectious Disease"/>
            <person name="Wu L."/>
            <person name="Ma J."/>
        </authorList>
    </citation>
    <scope>NUCLEOTIDE SEQUENCE [LARGE SCALE GENOMIC DNA]</scope>
    <source>
        <strain evidence="3">JCM 17066</strain>
    </source>
</reference>
<dbReference type="Proteomes" id="UP001596045">
    <property type="component" value="Unassembled WGS sequence"/>
</dbReference>
<dbReference type="InterPro" id="IPR006175">
    <property type="entry name" value="YjgF/YER057c/UK114"/>
</dbReference>
<dbReference type="Gene3D" id="3.30.1330.40">
    <property type="entry name" value="RutC-like"/>
    <property type="match status" value="1"/>
</dbReference>
<comment type="caution">
    <text evidence="2">The sequence shown here is derived from an EMBL/GenBank/DDBJ whole genome shotgun (WGS) entry which is preliminary data.</text>
</comment>
<dbReference type="RefSeq" id="WP_379000483.1">
    <property type="nucleotide sequence ID" value="NZ_JBHSMT010000030.1"/>
</dbReference>
<dbReference type="Pfam" id="PF01042">
    <property type="entry name" value="Ribonuc_L-PSP"/>
    <property type="match status" value="1"/>
</dbReference>
<feature type="compositionally biased region" description="Basic residues" evidence="1">
    <location>
        <begin position="26"/>
        <end position="35"/>
    </location>
</feature>
<evidence type="ECO:0000313" key="3">
    <source>
        <dbReference type="Proteomes" id="UP001596045"/>
    </source>
</evidence>
<keyword evidence="3" id="KW-1185">Reference proteome</keyword>
<keyword evidence="2" id="KW-0378">Hydrolase</keyword>
<sequence>MKIVDYRQNTYKLLPAVIFDTNSNRPARRRNHVDKHRPTPTLEPLPYGKRGKQMDDGRRNMIAGLVAAAIPATAIAKDSASAQPLEFIHPGGLQKGSAAPPYSPAVKVGNLVFVSGTPAFNTDGKLAVGNFTAQMMQVMANITNILAAAGTNWSRVVKTNVCLTRREDFAEMNRIYASHFPDGKYPARTTLIVYSLPSPDFLLEIECMAILE</sequence>
<evidence type="ECO:0000256" key="1">
    <source>
        <dbReference type="SAM" id="MobiDB-lite"/>
    </source>
</evidence>
<dbReference type="InterPro" id="IPR035959">
    <property type="entry name" value="RutC-like_sf"/>
</dbReference>
<dbReference type="GO" id="GO:0016787">
    <property type="term" value="F:hydrolase activity"/>
    <property type="evidence" value="ECO:0007669"/>
    <property type="project" value="UniProtKB-KW"/>
</dbReference>
<dbReference type="PANTHER" id="PTHR11803:SF39">
    <property type="entry name" value="2-IMINOBUTANOATE_2-IMINOPROPANOATE DEAMINASE"/>
    <property type="match status" value="1"/>
</dbReference>
<organism evidence="2 3">
    <name type="scientific">Paraherbaspirillum soli</name>
    <dbReference type="NCBI Taxonomy" id="631222"/>
    <lineage>
        <taxon>Bacteria</taxon>
        <taxon>Pseudomonadati</taxon>
        <taxon>Pseudomonadota</taxon>
        <taxon>Betaproteobacteria</taxon>
        <taxon>Burkholderiales</taxon>
        <taxon>Oxalobacteraceae</taxon>
        <taxon>Paraherbaspirillum</taxon>
    </lineage>
</organism>
<dbReference type="EMBL" id="JBHSMT010000030">
    <property type="protein sequence ID" value="MFC5476360.1"/>
    <property type="molecule type" value="Genomic_DNA"/>
</dbReference>
<name>A0ABW0ME81_9BURK</name>
<dbReference type="SUPFAM" id="SSF55298">
    <property type="entry name" value="YjgF-like"/>
    <property type="match status" value="1"/>
</dbReference>
<feature type="region of interest" description="Disordered" evidence="1">
    <location>
        <begin position="24"/>
        <end position="51"/>
    </location>
</feature>
<dbReference type="EC" id="3.5.-.-" evidence="2"/>